<keyword evidence="1" id="KW-0808">Transferase</keyword>
<dbReference type="GO" id="GO:0016020">
    <property type="term" value="C:membrane"/>
    <property type="evidence" value="ECO:0007669"/>
    <property type="project" value="InterPro"/>
</dbReference>
<feature type="transmembrane region" description="Helical" evidence="2">
    <location>
        <begin position="236"/>
        <end position="257"/>
    </location>
</feature>
<keyword evidence="2" id="KW-0812">Transmembrane</keyword>
<dbReference type="InterPro" id="IPR000462">
    <property type="entry name" value="CDP-OH_P_trans"/>
</dbReference>
<dbReference type="EMBL" id="LAZR01000237">
    <property type="protein sequence ID" value="KKN80080.1"/>
    <property type="molecule type" value="Genomic_DNA"/>
</dbReference>
<evidence type="ECO:0000256" key="2">
    <source>
        <dbReference type="SAM" id="Phobius"/>
    </source>
</evidence>
<feature type="transmembrane region" description="Helical" evidence="2">
    <location>
        <begin position="20"/>
        <end position="46"/>
    </location>
</feature>
<evidence type="ECO:0000313" key="3">
    <source>
        <dbReference type="EMBL" id="KKN80080.1"/>
    </source>
</evidence>
<dbReference type="InterPro" id="IPR043130">
    <property type="entry name" value="CDP-OH_PTrfase_TM_dom"/>
</dbReference>
<dbReference type="PROSITE" id="PS00379">
    <property type="entry name" value="CDP_ALCOHOL_P_TRANSF"/>
    <property type="match status" value="1"/>
</dbReference>
<proteinExistence type="predicted"/>
<dbReference type="InterPro" id="IPR048254">
    <property type="entry name" value="CDP_ALCOHOL_P_TRANSF_CS"/>
</dbReference>
<keyword evidence="2" id="KW-0472">Membrane</keyword>
<dbReference type="GO" id="GO:0016780">
    <property type="term" value="F:phosphotransferase activity, for other substituted phosphate groups"/>
    <property type="evidence" value="ECO:0007669"/>
    <property type="project" value="InterPro"/>
</dbReference>
<sequence length="270" mass="29335">MATLWIGSGFAKARDVLAAVLIRLGVSPSAVTVAGVFITGLAGVALALGAGDTFAWSLAAGEGASLWLLVAVALMVMAAACDILDGAIARQANRISTFGAFLDSTLDRFSDFAIFVGIALYYVWSSPANITVLLMCVVGFFNAFMISYTRARAEAIIGSCPVGYWQRGERLAAILIAAAAHNVPAFITQQAILPAFTVLRRMRYTYRVATGRKVFVDVRAAPWWIKIRLWRWPRGTTAYTIVTSINILWLIFARFQLGDPIRDFVESLAK</sequence>
<keyword evidence="2" id="KW-1133">Transmembrane helix</keyword>
<dbReference type="GO" id="GO:0008654">
    <property type="term" value="P:phospholipid biosynthetic process"/>
    <property type="evidence" value="ECO:0007669"/>
    <property type="project" value="InterPro"/>
</dbReference>
<accession>A0A0F9TFR2</accession>
<dbReference type="Pfam" id="PF01066">
    <property type="entry name" value="CDP-OH_P_transf"/>
    <property type="match status" value="1"/>
</dbReference>
<organism evidence="3">
    <name type="scientific">marine sediment metagenome</name>
    <dbReference type="NCBI Taxonomy" id="412755"/>
    <lineage>
        <taxon>unclassified sequences</taxon>
        <taxon>metagenomes</taxon>
        <taxon>ecological metagenomes</taxon>
    </lineage>
</organism>
<name>A0A0F9TFR2_9ZZZZ</name>
<evidence type="ECO:0000256" key="1">
    <source>
        <dbReference type="ARBA" id="ARBA00022679"/>
    </source>
</evidence>
<evidence type="ECO:0008006" key="4">
    <source>
        <dbReference type="Google" id="ProtNLM"/>
    </source>
</evidence>
<dbReference type="Gene3D" id="1.20.120.1760">
    <property type="match status" value="1"/>
</dbReference>
<feature type="transmembrane region" description="Helical" evidence="2">
    <location>
        <begin position="130"/>
        <end position="148"/>
    </location>
</feature>
<dbReference type="AlphaFoldDB" id="A0A0F9TFR2"/>
<protein>
    <recommendedName>
        <fullName evidence="4">CDP-alcohol phosphatidyltransferase</fullName>
    </recommendedName>
</protein>
<comment type="caution">
    <text evidence="3">The sequence shown here is derived from an EMBL/GenBank/DDBJ whole genome shotgun (WGS) entry which is preliminary data.</text>
</comment>
<reference evidence="3" key="1">
    <citation type="journal article" date="2015" name="Nature">
        <title>Complex archaea that bridge the gap between prokaryotes and eukaryotes.</title>
        <authorList>
            <person name="Spang A."/>
            <person name="Saw J.H."/>
            <person name="Jorgensen S.L."/>
            <person name="Zaremba-Niedzwiedzka K."/>
            <person name="Martijn J."/>
            <person name="Lind A.E."/>
            <person name="van Eijk R."/>
            <person name="Schleper C."/>
            <person name="Guy L."/>
            <person name="Ettema T.J."/>
        </authorList>
    </citation>
    <scope>NUCLEOTIDE SEQUENCE</scope>
</reference>
<feature type="transmembrane region" description="Helical" evidence="2">
    <location>
        <begin position="66"/>
        <end position="84"/>
    </location>
</feature>
<gene>
    <name evidence="3" type="ORF">LCGC14_0333690</name>
</gene>